<feature type="coiled-coil region" evidence="1">
    <location>
        <begin position="29"/>
        <end position="60"/>
    </location>
</feature>
<keyword evidence="1" id="KW-0175">Coiled coil</keyword>
<sequence>MTSRVEAEADAHRELLQSIQAVDYAPPTLKQVSRQLANTKGELAAENAKLEKLVQSTKKEFKDWRDIEERTHKRLWVKIKNPKSHKEKLAGMEDKEEREYVEALAKEQECKSRIETLTSQAAELETQVKDIEPYAAEHAHLRKQLEDLYALVFDGPTPAFPTEDHAEEGFKAALADYNELQGAIANEGRALQLLKNAEQSMNRAVKSASDAESYSQWDMMGGGTMTDMMERSALADAQRAAVQAKLMVSQARALQPSLGDIPLLNVPQGNMWSDVVFDNFFTDYAFHQKIQAAGRQLHQVRQGVVGMVAQSNAHRDGLLSLVPAKAGKLESAREALEDVRRDIMERAARGDLGSYDRPPGPPPAGAPHDEALPVYSK</sequence>
<accession>A0ABR3PZR4</accession>
<dbReference type="GeneID" id="95985814"/>
<gene>
    <name evidence="3" type="ORF">Q8F55_004771</name>
</gene>
<dbReference type="PANTHER" id="PTHR21974:SF2">
    <property type="entry name" value="RE15880P"/>
    <property type="match status" value="1"/>
</dbReference>
<evidence type="ECO:0000313" key="4">
    <source>
        <dbReference type="Proteomes" id="UP001565368"/>
    </source>
</evidence>
<organism evidence="3 4">
    <name type="scientific">Vanrija albida</name>
    <dbReference type="NCBI Taxonomy" id="181172"/>
    <lineage>
        <taxon>Eukaryota</taxon>
        <taxon>Fungi</taxon>
        <taxon>Dikarya</taxon>
        <taxon>Basidiomycota</taxon>
        <taxon>Agaricomycotina</taxon>
        <taxon>Tremellomycetes</taxon>
        <taxon>Trichosporonales</taxon>
        <taxon>Trichosporonaceae</taxon>
        <taxon>Vanrija</taxon>
    </lineage>
</organism>
<evidence type="ECO:0000256" key="1">
    <source>
        <dbReference type="SAM" id="Coils"/>
    </source>
</evidence>
<protein>
    <submittedName>
        <fullName evidence="3">Uncharacterized protein</fullName>
    </submittedName>
</protein>
<feature type="region of interest" description="Disordered" evidence="2">
    <location>
        <begin position="347"/>
        <end position="377"/>
    </location>
</feature>
<dbReference type="PANTHER" id="PTHR21974">
    <property type="entry name" value="RE15880P"/>
    <property type="match status" value="1"/>
</dbReference>
<reference evidence="3 4" key="1">
    <citation type="submission" date="2023-08" db="EMBL/GenBank/DDBJ databases">
        <title>Annotated Genome Sequence of Vanrija albida AlHP1.</title>
        <authorList>
            <person name="Herzog R."/>
        </authorList>
    </citation>
    <scope>NUCLEOTIDE SEQUENCE [LARGE SCALE GENOMIC DNA]</scope>
    <source>
        <strain evidence="3 4">AlHP1</strain>
    </source>
</reference>
<evidence type="ECO:0000256" key="2">
    <source>
        <dbReference type="SAM" id="MobiDB-lite"/>
    </source>
</evidence>
<comment type="caution">
    <text evidence="3">The sequence shown here is derived from an EMBL/GenBank/DDBJ whole genome shotgun (WGS) entry which is preliminary data.</text>
</comment>
<dbReference type="Proteomes" id="UP001565368">
    <property type="component" value="Unassembled WGS sequence"/>
</dbReference>
<dbReference type="RefSeq" id="XP_069207918.1">
    <property type="nucleotide sequence ID" value="XM_069353276.1"/>
</dbReference>
<name>A0ABR3PZR4_9TREE</name>
<proteinExistence type="predicted"/>
<keyword evidence="4" id="KW-1185">Reference proteome</keyword>
<dbReference type="EMBL" id="JBBXJM010000004">
    <property type="protein sequence ID" value="KAL1407974.1"/>
    <property type="molecule type" value="Genomic_DNA"/>
</dbReference>
<evidence type="ECO:0000313" key="3">
    <source>
        <dbReference type="EMBL" id="KAL1407974.1"/>
    </source>
</evidence>